<dbReference type="Proteomes" id="UP001597365">
    <property type="component" value="Unassembled WGS sequence"/>
</dbReference>
<dbReference type="InterPro" id="IPR013815">
    <property type="entry name" value="ATP_grasp_subdomain_1"/>
</dbReference>
<organism evidence="6 7">
    <name type="scientific">Streptomyces desertarenae</name>
    <dbReference type="NCBI Taxonomy" id="2666184"/>
    <lineage>
        <taxon>Bacteria</taxon>
        <taxon>Bacillati</taxon>
        <taxon>Actinomycetota</taxon>
        <taxon>Actinomycetes</taxon>
        <taxon>Kitasatosporales</taxon>
        <taxon>Streptomycetaceae</taxon>
        <taxon>Streptomyces</taxon>
    </lineage>
</organism>
<evidence type="ECO:0000313" key="6">
    <source>
        <dbReference type="EMBL" id="MFD1830234.1"/>
    </source>
</evidence>
<keyword evidence="7" id="KW-1185">Reference proteome</keyword>
<evidence type="ECO:0000256" key="2">
    <source>
        <dbReference type="ARBA" id="ARBA00022741"/>
    </source>
</evidence>
<dbReference type="RefSeq" id="WP_380899198.1">
    <property type="nucleotide sequence ID" value="NZ_JBHUFU010000005.1"/>
</dbReference>
<feature type="domain" description="ATP-grasp" evidence="5">
    <location>
        <begin position="121"/>
        <end position="322"/>
    </location>
</feature>
<dbReference type="InterPro" id="IPR011761">
    <property type="entry name" value="ATP-grasp"/>
</dbReference>
<dbReference type="InterPro" id="IPR040570">
    <property type="entry name" value="LAL_C2"/>
</dbReference>
<dbReference type="Gene3D" id="3.30.1490.20">
    <property type="entry name" value="ATP-grasp fold, A domain"/>
    <property type="match status" value="1"/>
</dbReference>
<dbReference type="Pfam" id="PF18603">
    <property type="entry name" value="LAL_C2"/>
    <property type="match status" value="1"/>
</dbReference>
<protein>
    <submittedName>
        <fullName evidence="6">ATP-grasp domain-containing protein</fullName>
    </submittedName>
</protein>
<dbReference type="Pfam" id="PF13535">
    <property type="entry name" value="ATP-grasp_4"/>
    <property type="match status" value="1"/>
</dbReference>
<proteinExistence type="predicted"/>
<evidence type="ECO:0000259" key="5">
    <source>
        <dbReference type="PROSITE" id="PS50975"/>
    </source>
</evidence>
<evidence type="ECO:0000256" key="3">
    <source>
        <dbReference type="ARBA" id="ARBA00022840"/>
    </source>
</evidence>
<name>A0ABW4PHM0_9ACTN</name>
<evidence type="ECO:0000313" key="7">
    <source>
        <dbReference type="Proteomes" id="UP001597365"/>
    </source>
</evidence>
<dbReference type="PANTHER" id="PTHR43585:SF2">
    <property type="entry name" value="ATP-GRASP ENZYME FSQD"/>
    <property type="match status" value="1"/>
</dbReference>
<dbReference type="SUPFAM" id="SSF56059">
    <property type="entry name" value="Glutathione synthetase ATP-binding domain-like"/>
    <property type="match status" value="1"/>
</dbReference>
<dbReference type="PANTHER" id="PTHR43585">
    <property type="entry name" value="FUMIPYRROLE BIOSYNTHESIS PROTEIN C"/>
    <property type="match status" value="1"/>
</dbReference>
<evidence type="ECO:0000256" key="4">
    <source>
        <dbReference type="PROSITE-ProRule" id="PRU00409"/>
    </source>
</evidence>
<dbReference type="EMBL" id="JBHUFU010000005">
    <property type="protein sequence ID" value="MFD1830234.1"/>
    <property type="molecule type" value="Genomic_DNA"/>
</dbReference>
<reference evidence="7" key="1">
    <citation type="journal article" date="2019" name="Int. J. Syst. Evol. Microbiol.">
        <title>The Global Catalogue of Microorganisms (GCM) 10K type strain sequencing project: providing services to taxonomists for standard genome sequencing and annotation.</title>
        <authorList>
            <consortium name="The Broad Institute Genomics Platform"/>
            <consortium name="The Broad Institute Genome Sequencing Center for Infectious Disease"/>
            <person name="Wu L."/>
            <person name="Ma J."/>
        </authorList>
    </citation>
    <scope>NUCLEOTIDE SEQUENCE [LARGE SCALE GENOMIC DNA]</scope>
    <source>
        <strain evidence="7">CGMCC 4.7455</strain>
    </source>
</reference>
<dbReference type="InterPro" id="IPR052032">
    <property type="entry name" value="ATP-dep_AA_Ligase"/>
</dbReference>
<dbReference type="Gene3D" id="3.40.50.20">
    <property type="match status" value="1"/>
</dbReference>
<sequence>MESDNRPVIIVGYTAGWKHVAQKHHRDTTTLFVDTPAAAREKDLAAVLAAAGAPCELITTDYEAEGAAARFHDEYEGRPPAAVIPGIEYAVPFAARLAELFGLPGAGPLAADRLRDKGLLREVTADSGVRNPVSRPVTHPDEVRKLMAETGGPVVLKPANRQGSIGTRIIRTAEDVAEAWTECTVREHRAMAAQSTVPVRMLAESFLSGPEFSVELLVRDGRALFGNVTAKSLFPGDRPVELGHTVPADIPAELSERLRSATEHLLGTVGFATGFVHCEWIVVDGEPHLVECAGRMPGDGIITLIDLAWGIDITREYLAVMRGDAPRADLPDRAAGGAASWFVSAEPGEVIRVGGTSAATRLPGVVSADVLAGPGSVTRALRSGRDRVGSVVATGSDAAEARRRAQDAAASIEVVVRPRT</sequence>
<dbReference type="PROSITE" id="PS50975">
    <property type="entry name" value="ATP_GRASP"/>
    <property type="match status" value="1"/>
</dbReference>
<keyword evidence="2 4" id="KW-0547">Nucleotide-binding</keyword>
<evidence type="ECO:0000256" key="1">
    <source>
        <dbReference type="ARBA" id="ARBA00022598"/>
    </source>
</evidence>
<keyword evidence="3 4" id="KW-0067">ATP-binding</keyword>
<dbReference type="Gene3D" id="3.30.470.20">
    <property type="entry name" value="ATP-grasp fold, B domain"/>
    <property type="match status" value="1"/>
</dbReference>
<keyword evidence="1" id="KW-0436">Ligase</keyword>
<gene>
    <name evidence="6" type="ORF">ACFSJS_11210</name>
</gene>
<accession>A0ABW4PHM0</accession>
<comment type="caution">
    <text evidence="6">The sequence shown here is derived from an EMBL/GenBank/DDBJ whole genome shotgun (WGS) entry which is preliminary data.</text>
</comment>